<keyword evidence="1 2" id="KW-0238">DNA-binding</keyword>
<gene>
    <name evidence="4" type="ORF">N4R40_11095</name>
</gene>
<sequence length="250" mass="27713">MSPTRIKPGAIGRIDWDYERTPGKIRGVARTRDGADRPRRVVAVRDTRVEVEAELRMKAASLVYLGDVWSRSATLEEAIERWIATLSDADEGNAQKPQSAETYARTARGAIVPRIGALCLGDITTPQLRDFMKEMRVAPHRTPRGKGEVGYSVSYRLHILRALRDSLGLAVSMGAIPFNPARELPRPSKKVKGPKRQKQALTRAQVAVLRDCVRQWEASSRSGPRRGPQLRLAIELGLATGVASERWEAS</sequence>
<dbReference type="Gene3D" id="1.10.150.130">
    <property type="match status" value="1"/>
</dbReference>
<evidence type="ECO:0000259" key="3">
    <source>
        <dbReference type="PROSITE" id="PS51900"/>
    </source>
</evidence>
<protein>
    <recommendedName>
        <fullName evidence="3">Core-binding (CB) domain-containing protein</fullName>
    </recommendedName>
</protein>
<dbReference type="PROSITE" id="PS51900">
    <property type="entry name" value="CB"/>
    <property type="match status" value="1"/>
</dbReference>
<accession>A0ABT2PE55</accession>
<reference evidence="4 5" key="1">
    <citation type="journal article" date="2024" name="Int. J. Syst. Evol. Microbiol.">
        <title>Microbacterium memoriense sp. nov., a member of the Actinomycetota from marine beach sediment of the north coast of Portugal.</title>
        <authorList>
            <person name="Santos J.D.N.D."/>
            <person name="Klimek D."/>
            <person name="Calusinska M."/>
            <person name="Lobo-da-Cunha A."/>
            <person name="Catita J."/>
            <person name="Goncalves H."/>
            <person name="Gonzalez I."/>
            <person name="Lage O.M."/>
        </authorList>
    </citation>
    <scope>NUCLEOTIDE SEQUENCE [LARGE SCALE GENOMIC DNA]</scope>
    <source>
        <strain evidence="4 5">PMIC_1C1B</strain>
    </source>
</reference>
<evidence type="ECO:0000256" key="1">
    <source>
        <dbReference type="ARBA" id="ARBA00023125"/>
    </source>
</evidence>
<dbReference type="InterPro" id="IPR010998">
    <property type="entry name" value="Integrase_recombinase_N"/>
</dbReference>
<dbReference type="EMBL" id="JAODOR010000011">
    <property type="protein sequence ID" value="MCT9002912.1"/>
    <property type="molecule type" value="Genomic_DNA"/>
</dbReference>
<evidence type="ECO:0000313" key="4">
    <source>
        <dbReference type="EMBL" id="MCT9002912.1"/>
    </source>
</evidence>
<proteinExistence type="predicted"/>
<dbReference type="InterPro" id="IPR011010">
    <property type="entry name" value="DNA_brk_join_enz"/>
</dbReference>
<dbReference type="RefSeq" id="WP_261607429.1">
    <property type="nucleotide sequence ID" value="NZ_JAODOR010000011.1"/>
</dbReference>
<dbReference type="Proteomes" id="UP001300496">
    <property type="component" value="Unassembled WGS sequence"/>
</dbReference>
<dbReference type="SUPFAM" id="SSF56349">
    <property type="entry name" value="DNA breaking-rejoining enzymes"/>
    <property type="match status" value="1"/>
</dbReference>
<feature type="domain" description="Core-binding (CB)" evidence="3">
    <location>
        <begin position="73"/>
        <end position="171"/>
    </location>
</feature>
<keyword evidence="5" id="KW-1185">Reference proteome</keyword>
<dbReference type="InterPro" id="IPR044068">
    <property type="entry name" value="CB"/>
</dbReference>
<comment type="caution">
    <text evidence="4">The sequence shown here is derived from an EMBL/GenBank/DDBJ whole genome shotgun (WGS) entry which is preliminary data.</text>
</comment>
<evidence type="ECO:0000256" key="2">
    <source>
        <dbReference type="PROSITE-ProRule" id="PRU01248"/>
    </source>
</evidence>
<organism evidence="4 5">
    <name type="scientific">Microbacterium memoriense</name>
    <dbReference type="NCBI Taxonomy" id="2978350"/>
    <lineage>
        <taxon>Bacteria</taxon>
        <taxon>Bacillati</taxon>
        <taxon>Actinomycetota</taxon>
        <taxon>Actinomycetes</taxon>
        <taxon>Micrococcales</taxon>
        <taxon>Microbacteriaceae</taxon>
        <taxon>Microbacterium</taxon>
    </lineage>
</organism>
<name>A0ABT2PE55_9MICO</name>
<evidence type="ECO:0000313" key="5">
    <source>
        <dbReference type="Proteomes" id="UP001300496"/>
    </source>
</evidence>